<protein>
    <recommendedName>
        <fullName evidence="1">SET domain-containing protein</fullName>
    </recommendedName>
</protein>
<sequence>MSQRLNHPPPVRLHLEDVAQPEEVIRLQGVQTQRLNLKYDDPRLRRHDEQFAVLGFGGAYGDWDTLCITYGNNRLCLRNHPTFNDCLGPFLKPLVGLTTTVVNIPGKGRGLIATCNIPQGLPFIIERPLLICSVGMLDGTMVANFPMMLEKGLTPEHKKTYYQLHNCKPKEPGMVEAVSIMRTNGIGAQLPFDEHERQIAVYDNISRVNHSCIPNAY</sequence>
<dbReference type="Gene3D" id="2.170.270.10">
    <property type="entry name" value="SET domain"/>
    <property type="match status" value="1"/>
</dbReference>
<dbReference type="RefSeq" id="XP_040629915.1">
    <property type="nucleotide sequence ID" value="XM_040768220.1"/>
</dbReference>
<dbReference type="Proteomes" id="UP000030653">
    <property type="component" value="Unassembled WGS sequence"/>
</dbReference>
<dbReference type="PROSITE" id="PS50280">
    <property type="entry name" value="SET"/>
    <property type="match status" value="1"/>
</dbReference>
<dbReference type="AlphaFoldDB" id="M5FY85"/>
<dbReference type="PANTHER" id="PTHR47332:SF4">
    <property type="entry name" value="SET DOMAIN-CONTAINING PROTEIN 5"/>
    <property type="match status" value="1"/>
</dbReference>
<accession>M5FY85</accession>
<keyword evidence="3" id="KW-1185">Reference proteome</keyword>
<dbReference type="OrthoDB" id="5945798at2759"/>
<evidence type="ECO:0000313" key="2">
    <source>
        <dbReference type="EMBL" id="EJU03021.1"/>
    </source>
</evidence>
<evidence type="ECO:0000259" key="1">
    <source>
        <dbReference type="PROSITE" id="PS50280"/>
    </source>
</evidence>
<dbReference type="InterPro" id="IPR053185">
    <property type="entry name" value="SET_domain_protein"/>
</dbReference>
<dbReference type="PANTHER" id="PTHR47332">
    <property type="entry name" value="SET DOMAIN-CONTAINING PROTEIN 5"/>
    <property type="match status" value="1"/>
</dbReference>
<evidence type="ECO:0000313" key="3">
    <source>
        <dbReference type="Proteomes" id="UP000030653"/>
    </source>
</evidence>
<dbReference type="InterPro" id="IPR001214">
    <property type="entry name" value="SET_dom"/>
</dbReference>
<dbReference type="GeneID" id="63683282"/>
<dbReference type="STRING" id="1858805.M5FY85"/>
<name>M5FY85_DACPD</name>
<organism evidence="2 3">
    <name type="scientific">Dacryopinax primogenitus (strain DJM 731)</name>
    <name type="common">Brown rot fungus</name>
    <dbReference type="NCBI Taxonomy" id="1858805"/>
    <lineage>
        <taxon>Eukaryota</taxon>
        <taxon>Fungi</taxon>
        <taxon>Dikarya</taxon>
        <taxon>Basidiomycota</taxon>
        <taxon>Agaricomycotina</taxon>
        <taxon>Dacrymycetes</taxon>
        <taxon>Dacrymycetales</taxon>
        <taxon>Dacrymycetaceae</taxon>
        <taxon>Dacryopinax</taxon>
    </lineage>
</organism>
<feature type="domain" description="SET" evidence="1">
    <location>
        <begin position="93"/>
        <end position="217"/>
    </location>
</feature>
<proteinExistence type="predicted"/>
<reference evidence="2 3" key="1">
    <citation type="journal article" date="2012" name="Science">
        <title>The Paleozoic origin of enzymatic lignin decomposition reconstructed from 31 fungal genomes.</title>
        <authorList>
            <person name="Floudas D."/>
            <person name="Binder M."/>
            <person name="Riley R."/>
            <person name="Barry K."/>
            <person name="Blanchette R.A."/>
            <person name="Henrissat B."/>
            <person name="Martinez A.T."/>
            <person name="Otillar R."/>
            <person name="Spatafora J.W."/>
            <person name="Yadav J.S."/>
            <person name="Aerts A."/>
            <person name="Benoit I."/>
            <person name="Boyd A."/>
            <person name="Carlson A."/>
            <person name="Copeland A."/>
            <person name="Coutinho P.M."/>
            <person name="de Vries R.P."/>
            <person name="Ferreira P."/>
            <person name="Findley K."/>
            <person name="Foster B."/>
            <person name="Gaskell J."/>
            <person name="Glotzer D."/>
            <person name="Gorecki P."/>
            <person name="Heitman J."/>
            <person name="Hesse C."/>
            <person name="Hori C."/>
            <person name="Igarashi K."/>
            <person name="Jurgens J.A."/>
            <person name="Kallen N."/>
            <person name="Kersten P."/>
            <person name="Kohler A."/>
            <person name="Kuees U."/>
            <person name="Kumar T.K.A."/>
            <person name="Kuo A."/>
            <person name="LaButti K."/>
            <person name="Larrondo L.F."/>
            <person name="Lindquist E."/>
            <person name="Ling A."/>
            <person name="Lombard V."/>
            <person name="Lucas S."/>
            <person name="Lundell T."/>
            <person name="Martin R."/>
            <person name="McLaughlin D.J."/>
            <person name="Morgenstern I."/>
            <person name="Morin E."/>
            <person name="Murat C."/>
            <person name="Nagy L.G."/>
            <person name="Nolan M."/>
            <person name="Ohm R.A."/>
            <person name="Patyshakuliyeva A."/>
            <person name="Rokas A."/>
            <person name="Ruiz-Duenas F.J."/>
            <person name="Sabat G."/>
            <person name="Salamov A."/>
            <person name="Samejima M."/>
            <person name="Schmutz J."/>
            <person name="Slot J.C."/>
            <person name="St John F."/>
            <person name="Stenlid J."/>
            <person name="Sun H."/>
            <person name="Sun S."/>
            <person name="Syed K."/>
            <person name="Tsang A."/>
            <person name="Wiebenga A."/>
            <person name="Young D."/>
            <person name="Pisabarro A."/>
            <person name="Eastwood D.C."/>
            <person name="Martin F."/>
            <person name="Cullen D."/>
            <person name="Grigoriev I.V."/>
            <person name="Hibbett D.S."/>
        </authorList>
    </citation>
    <scope>NUCLEOTIDE SEQUENCE [LARGE SCALE GENOMIC DNA]</scope>
    <source>
        <strain evidence="2 3">DJM-731 SS1</strain>
    </source>
</reference>
<dbReference type="InterPro" id="IPR046341">
    <property type="entry name" value="SET_dom_sf"/>
</dbReference>
<dbReference type="SUPFAM" id="SSF82199">
    <property type="entry name" value="SET domain"/>
    <property type="match status" value="1"/>
</dbReference>
<gene>
    <name evidence="2" type="ORF">DACRYDRAFT_106199</name>
</gene>
<dbReference type="HOGENOM" id="CLU_1272263_0_0_1"/>
<dbReference type="EMBL" id="JH795860">
    <property type="protein sequence ID" value="EJU03021.1"/>
    <property type="molecule type" value="Genomic_DNA"/>
</dbReference>